<accession>A0AAV3NQS4</accession>
<organism evidence="4 5">
    <name type="scientific">Lithospermum erythrorhizon</name>
    <name type="common">Purple gromwell</name>
    <name type="synonym">Lithospermum officinale var. erythrorhizon</name>
    <dbReference type="NCBI Taxonomy" id="34254"/>
    <lineage>
        <taxon>Eukaryota</taxon>
        <taxon>Viridiplantae</taxon>
        <taxon>Streptophyta</taxon>
        <taxon>Embryophyta</taxon>
        <taxon>Tracheophyta</taxon>
        <taxon>Spermatophyta</taxon>
        <taxon>Magnoliopsida</taxon>
        <taxon>eudicotyledons</taxon>
        <taxon>Gunneridae</taxon>
        <taxon>Pentapetalae</taxon>
        <taxon>asterids</taxon>
        <taxon>lamiids</taxon>
        <taxon>Boraginales</taxon>
        <taxon>Boraginaceae</taxon>
        <taxon>Boraginoideae</taxon>
        <taxon>Lithospermeae</taxon>
        <taxon>Lithospermum</taxon>
    </lineage>
</organism>
<dbReference type="GO" id="GO:0004674">
    <property type="term" value="F:protein serine/threonine kinase activity"/>
    <property type="evidence" value="ECO:0007669"/>
    <property type="project" value="UniProtKB-KW"/>
</dbReference>
<dbReference type="PANTHER" id="PTHR44329">
    <property type="entry name" value="SERINE/THREONINE-PROTEIN KINASE TNNI3K-RELATED"/>
    <property type="match status" value="1"/>
</dbReference>
<dbReference type="InterPro" id="IPR051681">
    <property type="entry name" value="Ser/Thr_Kinases-Pseudokinases"/>
</dbReference>
<dbReference type="GO" id="GO:0005524">
    <property type="term" value="F:ATP binding"/>
    <property type="evidence" value="ECO:0007669"/>
    <property type="project" value="InterPro"/>
</dbReference>
<name>A0AAV3NQS4_LITER</name>
<dbReference type="InterPro" id="IPR011009">
    <property type="entry name" value="Kinase-like_dom_sf"/>
</dbReference>
<comment type="caution">
    <text evidence="4">The sequence shown here is derived from an EMBL/GenBank/DDBJ whole genome shotgun (WGS) entry which is preliminary data.</text>
</comment>
<evidence type="ECO:0000256" key="2">
    <source>
        <dbReference type="SAM" id="MobiDB-lite"/>
    </source>
</evidence>
<dbReference type="SUPFAM" id="SSF56112">
    <property type="entry name" value="Protein kinase-like (PK-like)"/>
    <property type="match status" value="1"/>
</dbReference>
<proteinExistence type="predicted"/>
<dbReference type="CDD" id="cd13999">
    <property type="entry name" value="STKc_MAP3K-like"/>
    <property type="match status" value="1"/>
</dbReference>
<dbReference type="PROSITE" id="PS50011">
    <property type="entry name" value="PROTEIN_KINASE_DOM"/>
    <property type="match status" value="1"/>
</dbReference>
<dbReference type="Pfam" id="PF00069">
    <property type="entry name" value="Pkinase"/>
    <property type="match status" value="1"/>
</dbReference>
<evidence type="ECO:0000313" key="4">
    <source>
        <dbReference type="EMBL" id="GAA0140037.1"/>
    </source>
</evidence>
<dbReference type="PROSITE" id="PS00108">
    <property type="entry name" value="PROTEIN_KINASE_ST"/>
    <property type="match status" value="1"/>
</dbReference>
<sequence length="459" mass="52031">MTGSLIKQHKETTVLSPRPKVATTPPKQSIPQSLGWCRSFNDCIVMRSNATQSRPSTSEIDKQVAEMKQEVQKQKELKAMYKTRLERTQVYLRHCLQMAQENHLLDLMAINDKITTTQLQTVEEESPVNNIVLPPAGATIDPTLPPQQTENNYDYLGDLINLAKTNGWYIEPHEIEVEEIVATGSTADVYRGKWRGLDVAVKCIFSEFFESNENGISFFVQETETLSRQRHPHVLQLMGACLDPPNHAWIVTELLCITLKDFLHGPGSSRKDKQRKVPVLPLKERLTKALEISQAMQYLHGQNPVVIHRDLKPINIFLDRNMHVRVADFGHARFLSHGEKALTGETGTYVYMAPEVLECLPYDEKCDVYSFGIILNELITSQFPYNETDYSPSKIAIEVAANGLRPKLHENGDGQIVVEELNELVQQSWHGDATVRPSFATITCKLRNIVTTFFCNNNM</sequence>
<keyword evidence="5" id="KW-1185">Reference proteome</keyword>
<evidence type="ECO:0000313" key="5">
    <source>
        <dbReference type="Proteomes" id="UP001454036"/>
    </source>
</evidence>
<dbReference type="InterPro" id="IPR008271">
    <property type="entry name" value="Ser/Thr_kinase_AS"/>
</dbReference>
<keyword evidence="1" id="KW-0175">Coiled coil</keyword>
<keyword evidence="4" id="KW-0808">Transferase</keyword>
<keyword evidence="4" id="KW-0418">Kinase</keyword>
<dbReference type="EMBL" id="BAABME010000142">
    <property type="protein sequence ID" value="GAA0140037.1"/>
    <property type="molecule type" value="Genomic_DNA"/>
</dbReference>
<reference evidence="4 5" key="1">
    <citation type="submission" date="2024-01" db="EMBL/GenBank/DDBJ databases">
        <title>The complete chloroplast genome sequence of Lithospermum erythrorhizon: insights into the phylogenetic relationship among Boraginaceae species and the maternal lineages of purple gromwells.</title>
        <authorList>
            <person name="Okada T."/>
            <person name="Watanabe K."/>
        </authorList>
    </citation>
    <scope>NUCLEOTIDE SEQUENCE [LARGE SCALE GENOMIC DNA]</scope>
</reference>
<protein>
    <submittedName>
        <fullName evidence="4">Non-receptor serine/threonine protein kinase</fullName>
    </submittedName>
</protein>
<feature type="coiled-coil region" evidence="1">
    <location>
        <begin position="57"/>
        <end position="84"/>
    </location>
</feature>
<feature type="region of interest" description="Disordered" evidence="2">
    <location>
        <begin position="1"/>
        <end position="28"/>
    </location>
</feature>
<gene>
    <name evidence="4" type="ORF">LIER_01464</name>
</gene>
<feature type="domain" description="Protein kinase" evidence="3">
    <location>
        <begin position="175"/>
        <end position="454"/>
    </location>
</feature>
<dbReference type="Gene3D" id="1.10.510.10">
    <property type="entry name" value="Transferase(Phosphotransferase) domain 1"/>
    <property type="match status" value="1"/>
</dbReference>
<keyword evidence="4" id="KW-0723">Serine/threonine-protein kinase</keyword>
<evidence type="ECO:0000259" key="3">
    <source>
        <dbReference type="PROSITE" id="PS50011"/>
    </source>
</evidence>
<evidence type="ECO:0000256" key="1">
    <source>
        <dbReference type="SAM" id="Coils"/>
    </source>
</evidence>
<dbReference type="PANTHER" id="PTHR44329:SF11">
    <property type="entry name" value="OS09G0443600 PROTEIN"/>
    <property type="match status" value="1"/>
</dbReference>
<dbReference type="AlphaFoldDB" id="A0AAV3NQS4"/>
<dbReference type="InterPro" id="IPR000719">
    <property type="entry name" value="Prot_kinase_dom"/>
</dbReference>
<dbReference type="Proteomes" id="UP001454036">
    <property type="component" value="Unassembled WGS sequence"/>
</dbReference>
<dbReference type="Gene3D" id="3.30.200.20">
    <property type="entry name" value="Phosphorylase Kinase, domain 1"/>
    <property type="match status" value="1"/>
</dbReference>
<dbReference type="SMART" id="SM00220">
    <property type="entry name" value="S_TKc"/>
    <property type="match status" value="1"/>
</dbReference>